<dbReference type="InterPro" id="IPR037796">
    <property type="entry name" value="TAF6"/>
</dbReference>
<dbReference type="PANTHER" id="PTHR10221">
    <property type="entry name" value="TRANSCRIPTION INITIATION FACTOR TFIID SUBUNIT 6"/>
    <property type="match status" value="1"/>
</dbReference>
<keyword evidence="8" id="KW-1185">Reference proteome</keyword>
<dbReference type="GO" id="GO:0005669">
    <property type="term" value="C:transcription factor TFIID complex"/>
    <property type="evidence" value="ECO:0007669"/>
    <property type="project" value="InterPro"/>
</dbReference>
<gene>
    <name evidence="7" type="ORF">CmeUKMEL1_18075</name>
</gene>
<dbReference type="CDD" id="cd22931">
    <property type="entry name" value="HFD_TAF6"/>
    <property type="match status" value="1"/>
</dbReference>
<dbReference type="InterPro" id="IPR009072">
    <property type="entry name" value="Histone-fold"/>
</dbReference>
<dbReference type="OrthoDB" id="341636at2759"/>
<dbReference type="GO" id="GO:0046695">
    <property type="term" value="C:SLIK (SAGA-like) complex"/>
    <property type="evidence" value="ECO:0007669"/>
    <property type="project" value="InterPro"/>
</dbReference>
<dbReference type="GO" id="GO:0003713">
    <property type="term" value="F:transcription coactivator activity"/>
    <property type="evidence" value="ECO:0007669"/>
    <property type="project" value="TreeGrafter"/>
</dbReference>
<reference evidence="7 8" key="1">
    <citation type="submission" date="2014-04" db="EMBL/GenBank/DDBJ databases">
        <title>Comparative Genomics of Cryptosporidium Species.</title>
        <authorList>
            <person name="Silva J.C."/>
            <person name="Su Q."/>
            <person name="Chalmers R."/>
            <person name="Chibucos M.C."/>
            <person name="Elwin K."/>
            <person name="Godinez A."/>
            <person name="Guo F."/>
            <person name="Huynh K."/>
            <person name="Orvis J."/>
            <person name="Ott S."/>
            <person name="Sadzewicz L."/>
            <person name="Sengamalay N."/>
            <person name="Shetty A."/>
            <person name="Sun M."/>
            <person name="Tallon L."/>
            <person name="Xiao L."/>
            <person name="Zhang H."/>
            <person name="Fraser C.M."/>
            <person name="Zhu G."/>
            <person name="Kissinger J."/>
            <person name="Widmer G."/>
        </authorList>
    </citation>
    <scope>NUCLEOTIDE SEQUENCE [LARGE SCALE GENOMIC DNA]</scope>
    <source>
        <strain evidence="7 8">UKMEL1</strain>
    </source>
</reference>
<dbReference type="InterPro" id="IPR046344">
    <property type="entry name" value="TAF6_C_sf"/>
</dbReference>
<evidence type="ECO:0000256" key="2">
    <source>
        <dbReference type="ARBA" id="ARBA00007688"/>
    </source>
</evidence>
<evidence type="ECO:0000256" key="4">
    <source>
        <dbReference type="ARBA" id="ARBA00023163"/>
    </source>
</evidence>
<evidence type="ECO:0000256" key="1">
    <source>
        <dbReference type="ARBA" id="ARBA00004123"/>
    </source>
</evidence>
<dbReference type="GO" id="GO:0016251">
    <property type="term" value="F:RNA polymerase II general transcription initiation factor activity"/>
    <property type="evidence" value="ECO:0007669"/>
    <property type="project" value="InterPro"/>
</dbReference>
<dbReference type="Gene3D" id="1.10.20.10">
    <property type="entry name" value="Histone, subunit A"/>
    <property type="match status" value="1"/>
</dbReference>
<dbReference type="GO" id="GO:0000124">
    <property type="term" value="C:SAGA complex"/>
    <property type="evidence" value="ECO:0007669"/>
    <property type="project" value="InterPro"/>
</dbReference>
<evidence type="ECO:0000313" key="8">
    <source>
        <dbReference type="Proteomes" id="UP000236928"/>
    </source>
</evidence>
<keyword evidence="4" id="KW-0804">Transcription</keyword>
<comment type="caution">
    <text evidence="7">The sequence shown here is derived from an EMBL/GenBank/DDBJ whole genome shotgun (WGS) entry which is preliminary data.</text>
</comment>
<comment type="similarity">
    <text evidence="2">Belongs to the TAF6 family.</text>
</comment>
<proteinExistence type="inferred from homology"/>
<organism evidence="7 8">
    <name type="scientific">Cryptosporidium meleagridis</name>
    <dbReference type="NCBI Taxonomy" id="93969"/>
    <lineage>
        <taxon>Eukaryota</taxon>
        <taxon>Sar</taxon>
        <taxon>Alveolata</taxon>
        <taxon>Apicomplexa</taxon>
        <taxon>Conoidasida</taxon>
        <taxon>Coccidia</taxon>
        <taxon>Eucoccidiorida</taxon>
        <taxon>Eimeriorina</taxon>
        <taxon>Cryptosporidiidae</taxon>
        <taxon>Cryptosporidium</taxon>
    </lineage>
</organism>
<dbReference type="GO" id="GO:0051123">
    <property type="term" value="P:RNA polymerase II preinitiation complex assembly"/>
    <property type="evidence" value="ECO:0007669"/>
    <property type="project" value="TreeGrafter"/>
</dbReference>
<name>A0A2P4Z6F0_9CRYT</name>
<dbReference type="InterPro" id="IPR011442">
    <property type="entry name" value="TAF6_C"/>
</dbReference>
<keyword evidence="5" id="KW-0539">Nucleus</keyword>
<accession>A0A2P4Z6F0</accession>
<evidence type="ECO:0000256" key="3">
    <source>
        <dbReference type="ARBA" id="ARBA00023015"/>
    </source>
</evidence>
<dbReference type="GO" id="GO:0046982">
    <property type="term" value="F:protein heterodimerization activity"/>
    <property type="evidence" value="ECO:0007669"/>
    <property type="project" value="InterPro"/>
</dbReference>
<dbReference type="EMBL" id="JIBK01000053">
    <property type="protein sequence ID" value="POM85569.1"/>
    <property type="molecule type" value="Genomic_DNA"/>
</dbReference>
<comment type="subcellular location">
    <subcellularLocation>
        <location evidence="1">Nucleus</location>
    </subcellularLocation>
</comment>
<dbReference type="Proteomes" id="UP000236928">
    <property type="component" value="Unassembled WGS sequence"/>
</dbReference>
<dbReference type="AlphaFoldDB" id="A0A2P4Z6F0"/>
<evidence type="ECO:0000256" key="5">
    <source>
        <dbReference type="ARBA" id="ARBA00023242"/>
    </source>
</evidence>
<feature type="domain" description="TAF6 C-terminal HEAT repeat" evidence="6">
    <location>
        <begin position="406"/>
        <end position="590"/>
    </location>
</feature>
<sequence>MLRKNKTYDYGQFLLNDCLDVGVCEMENNLVLRKKQRINLDDYNENDRSKDYMEINGIFSVYDFVYPLSKQICYDSISSNAASLIVQTVEFKLRQIIEEAIKLAFHRGSCSSGDLQENAELPFISLGDINSALRYICGSKNLIWSLEKPPRSYFISRSQNGNEQLIVEKNAEVFYNLPERSIKYIPCFCFPDLNYKIASTKTFKKDTSDDKEIFHNIIKDLDDKKIKKPRIHLHWLAVEGKFVFNSENDTIYIKNIYKNMETDFKFIKRKNLDVNSNENADNFKIVINKAIEGFLSEEQREFLSYMNRIFLRGMEELYSSCNLPFNLLDLNIERRALRINNYVNTYGLSDKDTGTISSVFSVLEGLNCSNLPNSARNQYDNCIEKNKFHSKDSKQKFELYQKLDYIFHIVETNTDFEPLLPYLVYYFNYNTRIICIQFEKTGVFPKIGTLRLLIRICRSIIRNPHCSKTTFYIHKIIESLIRIMVSCPAKEVLSNINFKVSEIFLADNLNARHDASILLENILELCSNHLPIGTAKILEHLSSEFKKILDIRINNLNNGNCLQIASLYGIVCGIRSLGDFSVSSVLFPRLLTLFFYYPEDQNSKISFIRLHLEISSLINKYMALFQFKFKLSNNSNSIDLIFLYLEKLAKNLENILGDGAIPILLTSSINPIWNKNQINQAICFLDQCIGTHYIDSNIKCQSSKEFLYITDKKHLSNQYINKFVNSYNNKDELCSKNDLCMNSFDSDFYSLNSILNIFI</sequence>
<evidence type="ECO:0000313" key="7">
    <source>
        <dbReference type="EMBL" id="POM85569.1"/>
    </source>
</evidence>
<keyword evidence="3" id="KW-0805">Transcription regulation</keyword>
<protein>
    <recommendedName>
        <fullName evidence="6">TAF6 C-terminal HEAT repeat domain-containing protein</fullName>
    </recommendedName>
</protein>
<dbReference type="VEuPathDB" id="CryptoDB:CmeUKMEL1_18075"/>
<dbReference type="Pfam" id="PF07571">
    <property type="entry name" value="TAF6_C"/>
    <property type="match status" value="1"/>
</dbReference>
<dbReference type="Gene3D" id="1.25.40.770">
    <property type="entry name" value="TAF6, C-terminal HEAT repeat domain"/>
    <property type="match status" value="1"/>
</dbReference>
<dbReference type="PANTHER" id="PTHR10221:SF9">
    <property type="entry name" value="TRANSCRIPTION INITIATION FACTOR TFIID SUBUNIT 6"/>
    <property type="match status" value="1"/>
</dbReference>
<evidence type="ECO:0000259" key="6">
    <source>
        <dbReference type="Pfam" id="PF07571"/>
    </source>
</evidence>